<gene>
    <name evidence="2" type="ORF">SAMN05444959_10987</name>
</gene>
<evidence type="ECO:0000256" key="1">
    <source>
        <dbReference type="SAM" id="SignalP"/>
    </source>
</evidence>
<organism evidence="2 3">
    <name type="scientific">Paracoccus seriniphilus</name>
    <dbReference type="NCBI Taxonomy" id="184748"/>
    <lineage>
        <taxon>Bacteria</taxon>
        <taxon>Pseudomonadati</taxon>
        <taxon>Pseudomonadota</taxon>
        <taxon>Alphaproteobacteria</taxon>
        <taxon>Rhodobacterales</taxon>
        <taxon>Paracoccaceae</taxon>
        <taxon>Paracoccus</taxon>
    </lineage>
</organism>
<dbReference type="AlphaFoldDB" id="A0A239PYF7"/>
<proteinExistence type="predicted"/>
<name>A0A239PYF7_9RHOB</name>
<dbReference type="InterPro" id="IPR015943">
    <property type="entry name" value="WD40/YVTN_repeat-like_dom_sf"/>
</dbReference>
<dbReference type="RefSeq" id="WP_089344838.1">
    <property type="nucleotide sequence ID" value="NZ_CP067129.1"/>
</dbReference>
<dbReference type="OrthoDB" id="195736at2"/>
<feature type="signal peptide" evidence="1">
    <location>
        <begin position="1"/>
        <end position="17"/>
    </location>
</feature>
<keyword evidence="1" id="KW-0732">Signal</keyword>
<dbReference type="PANTHER" id="PTHR47197:SF3">
    <property type="entry name" value="DIHYDRO-HEME D1 DEHYDROGENASE"/>
    <property type="match status" value="1"/>
</dbReference>
<protein>
    <submittedName>
        <fullName evidence="2">40-residue YVTN family beta-propeller repeat-containing protein</fullName>
    </submittedName>
</protein>
<accession>A0A239PYF7</accession>
<dbReference type="NCBIfam" id="TIGR02276">
    <property type="entry name" value="beta_rpt_yvtn"/>
    <property type="match status" value="1"/>
</dbReference>
<reference evidence="2 3" key="1">
    <citation type="submission" date="2017-07" db="EMBL/GenBank/DDBJ databases">
        <authorList>
            <person name="Sun Z.S."/>
            <person name="Albrecht U."/>
            <person name="Echele G."/>
            <person name="Lee C.C."/>
        </authorList>
    </citation>
    <scope>NUCLEOTIDE SEQUENCE [LARGE SCALE GENOMIC DNA]</scope>
    <source>
        <strain evidence="2 3">DSM 14827</strain>
    </source>
</reference>
<dbReference type="InterPro" id="IPR011964">
    <property type="entry name" value="YVTN_b-propeller_repeat"/>
</dbReference>
<evidence type="ECO:0000313" key="2">
    <source>
        <dbReference type="EMBL" id="SNT75006.1"/>
    </source>
</evidence>
<dbReference type="InterPro" id="IPR051200">
    <property type="entry name" value="Host-pathogen_enzymatic-act"/>
</dbReference>
<dbReference type="SUPFAM" id="SSF51004">
    <property type="entry name" value="C-terminal (heme d1) domain of cytochrome cd1-nitrite reductase"/>
    <property type="match status" value="1"/>
</dbReference>
<keyword evidence="3" id="KW-1185">Reference proteome</keyword>
<sequence length="310" mass="32900">MRLWLPAFLSMLSPACAGDLAFVTSQNADAVTVIDLNRMEIIASTELPGAPAPVAYDPKRARAYVIAADSGRLSVLDEAGQITRHAELGAGAFGIAAIPGKGVVITDWYNNRLMRLDGDLEPLWTARTGQIPSGVAISANGALVATADRDDDTVSIFDIETGKLLRKITTSGEHPFAVTFHRGRLYSADVLGDRVSIMDPDSGTLLGHVATGHRPYGIAFAGGRGFVTNQYASTVTVFDPESLEVTETLEVGDYPEGIASLPDDSGVVLANWDSDTIMVLDARDLTITAELDVPAGPRAFGQFTGRQVQP</sequence>
<feature type="chain" id="PRO_5012783019" evidence="1">
    <location>
        <begin position="18"/>
        <end position="310"/>
    </location>
</feature>
<dbReference type="EMBL" id="FZQB01000009">
    <property type="protein sequence ID" value="SNT75006.1"/>
    <property type="molecule type" value="Genomic_DNA"/>
</dbReference>
<dbReference type="Proteomes" id="UP000198307">
    <property type="component" value="Unassembled WGS sequence"/>
</dbReference>
<dbReference type="Gene3D" id="2.130.10.10">
    <property type="entry name" value="YVTN repeat-like/Quinoprotein amine dehydrogenase"/>
    <property type="match status" value="2"/>
</dbReference>
<dbReference type="InterPro" id="IPR011048">
    <property type="entry name" value="Haem_d1_sf"/>
</dbReference>
<dbReference type="PANTHER" id="PTHR47197">
    <property type="entry name" value="PROTEIN NIRF"/>
    <property type="match status" value="1"/>
</dbReference>
<evidence type="ECO:0000313" key="3">
    <source>
        <dbReference type="Proteomes" id="UP000198307"/>
    </source>
</evidence>